<gene>
    <name evidence="1" type="ORF">NQD44_09010</name>
</gene>
<accession>A0AAW5LPF5</accession>
<name>A0AAW5LPF5_STRSU</name>
<evidence type="ECO:0000313" key="1">
    <source>
        <dbReference type="EMBL" id="MCR1233241.1"/>
    </source>
</evidence>
<reference evidence="1" key="1">
    <citation type="submission" date="2022-07" db="EMBL/GenBank/DDBJ databases">
        <authorList>
            <person name="Peng Z."/>
        </authorList>
    </citation>
    <scope>NUCLEOTIDE SEQUENCE</scope>
    <source>
        <strain evidence="1">2022WUSS069</strain>
    </source>
</reference>
<protein>
    <submittedName>
        <fullName evidence="1">ArpU family transcriptional regulator</fullName>
    </submittedName>
</protein>
<proteinExistence type="predicted"/>
<evidence type="ECO:0000313" key="2">
    <source>
        <dbReference type="Proteomes" id="UP001206089"/>
    </source>
</evidence>
<sequence length="141" mass="16347">MPLFPEVDVSKTKENAKKILRGYPRWRRIANDFDGQKVTQEYTFMPRNLSSSPSRPVEKLAIRKADALSELEAVEQAVSNMLDPYSRVILFEKYLARIPNKDYTIYSDLGLSESSYYDLLDKALLEFAEIYRNGEQVEIVE</sequence>
<dbReference type="NCBIfam" id="TIGR01637">
    <property type="entry name" value="phage_arpU"/>
    <property type="match status" value="1"/>
</dbReference>
<dbReference type="EMBL" id="JANJPK010000026">
    <property type="protein sequence ID" value="MCR1233241.1"/>
    <property type="molecule type" value="Genomic_DNA"/>
</dbReference>
<dbReference type="AlphaFoldDB" id="A0AAW5LPF5"/>
<dbReference type="InterPro" id="IPR006524">
    <property type="entry name" value="ArpU-like"/>
</dbReference>
<dbReference type="Proteomes" id="UP001206089">
    <property type="component" value="Unassembled WGS sequence"/>
</dbReference>
<comment type="caution">
    <text evidence="1">The sequence shown here is derived from an EMBL/GenBank/DDBJ whole genome shotgun (WGS) entry which is preliminary data.</text>
</comment>
<dbReference type="RefSeq" id="WP_257384638.1">
    <property type="nucleotide sequence ID" value="NZ_JANJPK010000026.1"/>
</dbReference>
<organism evidence="1 2">
    <name type="scientific">Streptococcus suis</name>
    <dbReference type="NCBI Taxonomy" id="1307"/>
    <lineage>
        <taxon>Bacteria</taxon>
        <taxon>Bacillati</taxon>
        <taxon>Bacillota</taxon>
        <taxon>Bacilli</taxon>
        <taxon>Lactobacillales</taxon>
        <taxon>Streptococcaceae</taxon>
        <taxon>Streptococcus</taxon>
    </lineage>
</organism>